<sequence length="330" mass="39173">MASVLKLLRRKELLVVGGFLVLANFMVYQFGVHPLPQFFLFSDVHHQEDVKKLGRILREAATEDNTVIITTLNRAWSEPNSTFDLFLESFHVGKGTKPLLRHVVVACLDPEAYSRCLEVHPRRCYFIETAEIDFSNEKSFMTPEFLKMMWRRIEFLDVMWFRDPFPRLSKDVDFQISCDRFNGNDSDIKNEVNTGFIFVQANNRTIGLYDYWYASRFRFPNKNDQEVFNDIKEDWDIAEIGLRMRFLDTKYFGGFCEPSRDLDKACTMHANCCVGLDNKINDLREVLVDWRNYLYSAETYNGEDMTWRKPKNCMKQWWWKKRKTSIRVKT</sequence>
<evidence type="ECO:0000256" key="1">
    <source>
        <dbReference type="SAM" id="Phobius"/>
    </source>
</evidence>
<dbReference type="AlphaFoldDB" id="A0AAU9TA92"/>
<gene>
    <name evidence="3" type="ORF">TAV2_LOCUS22784</name>
</gene>
<name>A0AAU9TA92_THLAR</name>
<proteinExistence type="predicted"/>
<keyword evidence="1" id="KW-0812">Transmembrane</keyword>
<dbReference type="EMBL" id="OU466863">
    <property type="protein sequence ID" value="CAH2078931.1"/>
    <property type="molecule type" value="Genomic_DNA"/>
</dbReference>
<dbReference type="PANTHER" id="PTHR46038">
    <property type="entry name" value="EXPRESSED PROTEIN-RELATED"/>
    <property type="match status" value="1"/>
</dbReference>
<evidence type="ECO:0000259" key="2">
    <source>
        <dbReference type="Pfam" id="PF03407"/>
    </source>
</evidence>
<dbReference type="InterPro" id="IPR044821">
    <property type="entry name" value="At1g28695/At4g15970-like"/>
</dbReference>
<evidence type="ECO:0000313" key="3">
    <source>
        <dbReference type="EMBL" id="CAH2078931.1"/>
    </source>
</evidence>
<keyword evidence="4" id="KW-1185">Reference proteome</keyword>
<keyword evidence="1" id="KW-1133">Transmembrane helix</keyword>
<dbReference type="Proteomes" id="UP000836841">
    <property type="component" value="Chromosome 7"/>
</dbReference>
<accession>A0AAU9TA92</accession>
<dbReference type="Pfam" id="PF03407">
    <property type="entry name" value="Nucleotid_trans"/>
    <property type="match status" value="1"/>
</dbReference>
<protein>
    <recommendedName>
        <fullName evidence="2">Nucleotide-diphospho-sugar transferase domain-containing protein</fullName>
    </recommendedName>
</protein>
<evidence type="ECO:0000313" key="4">
    <source>
        <dbReference type="Proteomes" id="UP000836841"/>
    </source>
</evidence>
<reference evidence="3 4" key="1">
    <citation type="submission" date="2022-03" db="EMBL/GenBank/DDBJ databases">
        <authorList>
            <person name="Nunn A."/>
            <person name="Chopra R."/>
            <person name="Nunn A."/>
            <person name="Contreras Garrido A."/>
        </authorList>
    </citation>
    <scope>NUCLEOTIDE SEQUENCE [LARGE SCALE GENOMIC DNA]</scope>
</reference>
<feature type="domain" description="Nucleotide-diphospho-sugar transferase" evidence="2">
    <location>
        <begin position="99"/>
        <end position="283"/>
    </location>
</feature>
<dbReference type="PANTHER" id="PTHR46038:SF13">
    <property type="entry name" value="GLYCOSYLTRANSFERASE"/>
    <property type="match status" value="1"/>
</dbReference>
<feature type="transmembrane region" description="Helical" evidence="1">
    <location>
        <begin position="12"/>
        <end position="31"/>
    </location>
</feature>
<keyword evidence="1" id="KW-0472">Membrane</keyword>
<dbReference type="InterPro" id="IPR005069">
    <property type="entry name" value="Nucl-diP-sugar_transferase"/>
</dbReference>
<organism evidence="3 4">
    <name type="scientific">Thlaspi arvense</name>
    <name type="common">Field penny-cress</name>
    <dbReference type="NCBI Taxonomy" id="13288"/>
    <lineage>
        <taxon>Eukaryota</taxon>
        <taxon>Viridiplantae</taxon>
        <taxon>Streptophyta</taxon>
        <taxon>Embryophyta</taxon>
        <taxon>Tracheophyta</taxon>
        <taxon>Spermatophyta</taxon>
        <taxon>Magnoliopsida</taxon>
        <taxon>eudicotyledons</taxon>
        <taxon>Gunneridae</taxon>
        <taxon>Pentapetalae</taxon>
        <taxon>rosids</taxon>
        <taxon>malvids</taxon>
        <taxon>Brassicales</taxon>
        <taxon>Brassicaceae</taxon>
        <taxon>Thlaspideae</taxon>
        <taxon>Thlaspi</taxon>
    </lineage>
</organism>